<name>A0A0C3B5X6_PILCF</name>
<dbReference type="Pfam" id="PF11913">
    <property type="entry name" value="DUF3431"/>
    <property type="match status" value="1"/>
</dbReference>
<dbReference type="AlphaFoldDB" id="A0A0C3B5X6"/>
<dbReference type="InParanoid" id="A0A0C3B5X6"/>
<dbReference type="InterPro" id="IPR021838">
    <property type="entry name" value="DUF3431"/>
</dbReference>
<dbReference type="PANTHER" id="PTHR37490">
    <property type="entry name" value="EXPRESSED PROTEIN"/>
    <property type="match status" value="1"/>
</dbReference>
<keyword evidence="2" id="KW-1185">Reference proteome</keyword>
<dbReference type="HOGENOM" id="CLU_070890_2_0_1"/>
<accession>A0A0C3B5X6</accession>
<proteinExistence type="predicted"/>
<reference evidence="1 2" key="1">
    <citation type="submission" date="2014-04" db="EMBL/GenBank/DDBJ databases">
        <authorList>
            <consortium name="DOE Joint Genome Institute"/>
            <person name="Kuo A."/>
            <person name="Tarkka M."/>
            <person name="Buscot F."/>
            <person name="Kohler A."/>
            <person name="Nagy L.G."/>
            <person name="Floudas D."/>
            <person name="Copeland A."/>
            <person name="Barry K.W."/>
            <person name="Cichocki N."/>
            <person name="Veneault-Fourrey C."/>
            <person name="LaButti K."/>
            <person name="Lindquist E.A."/>
            <person name="Lipzen A."/>
            <person name="Lundell T."/>
            <person name="Morin E."/>
            <person name="Murat C."/>
            <person name="Sun H."/>
            <person name="Tunlid A."/>
            <person name="Henrissat B."/>
            <person name="Grigoriev I.V."/>
            <person name="Hibbett D.S."/>
            <person name="Martin F."/>
            <person name="Nordberg H.P."/>
            <person name="Cantor M.N."/>
            <person name="Hua S.X."/>
        </authorList>
    </citation>
    <scope>NUCLEOTIDE SEQUENCE [LARGE SCALE GENOMIC DNA]</scope>
    <source>
        <strain evidence="1 2">F 1598</strain>
    </source>
</reference>
<organism evidence="1 2">
    <name type="scientific">Piloderma croceum (strain F 1598)</name>
    <dbReference type="NCBI Taxonomy" id="765440"/>
    <lineage>
        <taxon>Eukaryota</taxon>
        <taxon>Fungi</taxon>
        <taxon>Dikarya</taxon>
        <taxon>Basidiomycota</taxon>
        <taxon>Agaricomycotina</taxon>
        <taxon>Agaricomycetes</taxon>
        <taxon>Agaricomycetidae</taxon>
        <taxon>Atheliales</taxon>
        <taxon>Atheliaceae</taxon>
        <taxon>Piloderma</taxon>
    </lineage>
</organism>
<dbReference type="Proteomes" id="UP000054166">
    <property type="component" value="Unassembled WGS sequence"/>
</dbReference>
<dbReference type="OrthoDB" id="28755at2759"/>
<gene>
    <name evidence="1" type="ORF">PILCRDRAFT_821385</name>
</gene>
<dbReference type="EMBL" id="KN832998">
    <property type="protein sequence ID" value="KIM81613.1"/>
    <property type="molecule type" value="Genomic_DNA"/>
</dbReference>
<sequence>MFALSRRALVELALLLLAASGIFLASKRLLWSAAPDVEVVLSTYREDPTLVSQQITLLRRVLAMHGWSSRVIVYSKDESLLLDQMDPMLKVLGADAIVSLPNRGREGGTYLNHILSHYDNSWGYYRRSPSRHVLFAQSLLENTNLLHSRISALRKSTAFMSLGPYASCDCGRDAHGQKRYFPRMREVYSMFTGELCPGGGQLCTYKGQFIVSRRQILSHPKKRYQHLLEILEAPKGHWIYDDPEDYHWEYKGQKSSPSSPFFGHVLERSWPTIFRCTDPGIADNCSSHNPHSCQCLHK</sequence>
<reference evidence="2" key="2">
    <citation type="submission" date="2015-01" db="EMBL/GenBank/DDBJ databases">
        <title>Evolutionary Origins and Diversification of the Mycorrhizal Mutualists.</title>
        <authorList>
            <consortium name="DOE Joint Genome Institute"/>
            <consortium name="Mycorrhizal Genomics Consortium"/>
            <person name="Kohler A."/>
            <person name="Kuo A."/>
            <person name="Nagy L.G."/>
            <person name="Floudas D."/>
            <person name="Copeland A."/>
            <person name="Barry K.W."/>
            <person name="Cichocki N."/>
            <person name="Veneault-Fourrey C."/>
            <person name="LaButti K."/>
            <person name="Lindquist E.A."/>
            <person name="Lipzen A."/>
            <person name="Lundell T."/>
            <person name="Morin E."/>
            <person name="Murat C."/>
            <person name="Riley R."/>
            <person name="Ohm R."/>
            <person name="Sun H."/>
            <person name="Tunlid A."/>
            <person name="Henrissat B."/>
            <person name="Grigoriev I.V."/>
            <person name="Hibbett D.S."/>
            <person name="Martin F."/>
        </authorList>
    </citation>
    <scope>NUCLEOTIDE SEQUENCE [LARGE SCALE GENOMIC DNA]</scope>
    <source>
        <strain evidence="2">F 1598</strain>
    </source>
</reference>
<dbReference type="STRING" id="765440.A0A0C3B5X6"/>
<dbReference type="PANTHER" id="PTHR37490:SF1">
    <property type="entry name" value="GLYCOSYLTRANSFERASE 2-LIKE DOMAIN-CONTAINING PROTEIN"/>
    <property type="match status" value="1"/>
</dbReference>
<evidence type="ECO:0000313" key="1">
    <source>
        <dbReference type="EMBL" id="KIM81613.1"/>
    </source>
</evidence>
<protein>
    <submittedName>
        <fullName evidence="1">Uncharacterized protein</fullName>
    </submittedName>
</protein>
<evidence type="ECO:0000313" key="2">
    <source>
        <dbReference type="Proteomes" id="UP000054166"/>
    </source>
</evidence>